<organism evidence="8 9">
    <name type="scientific">Paraglomus occultum</name>
    <dbReference type="NCBI Taxonomy" id="144539"/>
    <lineage>
        <taxon>Eukaryota</taxon>
        <taxon>Fungi</taxon>
        <taxon>Fungi incertae sedis</taxon>
        <taxon>Mucoromycota</taxon>
        <taxon>Glomeromycotina</taxon>
        <taxon>Glomeromycetes</taxon>
        <taxon>Paraglomerales</taxon>
        <taxon>Paraglomeraceae</taxon>
        <taxon>Paraglomus</taxon>
    </lineage>
</organism>
<reference evidence="8" key="1">
    <citation type="submission" date="2021-06" db="EMBL/GenBank/DDBJ databases">
        <authorList>
            <person name="Kallberg Y."/>
            <person name="Tangrot J."/>
            <person name="Rosling A."/>
        </authorList>
    </citation>
    <scope>NUCLEOTIDE SEQUENCE</scope>
    <source>
        <strain evidence="8">IA702</strain>
    </source>
</reference>
<dbReference type="OrthoDB" id="342281at2759"/>
<accession>A0A9N8YWA7</accession>
<comment type="subcellular location">
    <subcellularLocation>
        <location evidence="1">Membrane</location>
    </subcellularLocation>
</comment>
<dbReference type="GO" id="GO:0043495">
    <property type="term" value="F:protein-membrane adaptor activity"/>
    <property type="evidence" value="ECO:0007669"/>
    <property type="project" value="TreeGrafter"/>
</dbReference>
<evidence type="ECO:0000256" key="2">
    <source>
        <dbReference type="ARBA" id="ARBA00022692"/>
    </source>
</evidence>
<feature type="compositionally biased region" description="Polar residues" evidence="5">
    <location>
        <begin position="60"/>
        <end position="115"/>
    </location>
</feature>
<keyword evidence="4 6" id="KW-0472">Membrane</keyword>
<protein>
    <submittedName>
        <fullName evidence="8">1013_t:CDS:1</fullName>
    </submittedName>
</protein>
<evidence type="ECO:0000256" key="3">
    <source>
        <dbReference type="ARBA" id="ARBA00022989"/>
    </source>
</evidence>
<evidence type="ECO:0000313" key="8">
    <source>
        <dbReference type="EMBL" id="CAG8453743.1"/>
    </source>
</evidence>
<sequence length="724" mass="80661">MRTIRPATRKPPGQSDISERIDESFHISSRSGQRELLQSSSGNSGGSKVSQERFNDAVISPSTTQGQENTQSLTDTSIQSSHIQGSNTKTNTQNRRQKFLSAQPQCGNAESSNAYERSKPKLSIGQLQRTVSDLTPNIHDDQYNSPVITVSSDSDLSSNGELVNMLSDRSGERSGSESGGTPSGSTSSFDSIPAFSAESSTISTASLNSTSSDSSTSNGMFDLSSNTVLNNSIQPGITNNFHSFLVHSDSQYSTSTNDSQDAILETTQKTEQKVVNRIASAFFCLTRNIVRIVGLTCEYVLWIMSLFWKLILQALTSAYAIFNKIIRFWVYKRQTSTRIRIIVSVLLLSLAALFYIPTFRAYVWRNTNRAVCHLQDRFAIQIPLMTLGNNCTGDSDSVSQAIITAVTKQMNIRNEDDLKGNRLRAIVRALVAAEVRTHFIDSNDRIHGGNSFGSFYLDSSDRQRDMIASIIKEETRAAIKERLQLFSDDIVGRTDYALRSAGAKIIGQLTSRTYIQYPDSWWEKQVAYWSNYGTLQGKPPVTAIMPSVHVGQCWPFTGHKGQVGILLSQPIYPTAVTYDHASKRTALDLSPAPKEFEVWGFVGYRDNCTPRDHHERHLDIVDFELRNNFADEAYVDPNDPIIKNIIGSGTFKLGSSPTQVFLGKFVYDINGRSVQTFELPERLNRPIIAVLLKVNSNWGNPRYTCIYRIRVHGNAEHEDNLRIA</sequence>
<evidence type="ECO:0000256" key="4">
    <source>
        <dbReference type="ARBA" id="ARBA00023136"/>
    </source>
</evidence>
<keyword evidence="2 6" id="KW-0812">Transmembrane</keyword>
<evidence type="ECO:0000313" key="9">
    <source>
        <dbReference type="Proteomes" id="UP000789572"/>
    </source>
</evidence>
<feature type="region of interest" description="Disordered" evidence="5">
    <location>
        <begin position="135"/>
        <end position="192"/>
    </location>
</feature>
<dbReference type="InterPro" id="IPR045119">
    <property type="entry name" value="SUN1-5"/>
</dbReference>
<feature type="transmembrane region" description="Helical" evidence="6">
    <location>
        <begin position="342"/>
        <end position="364"/>
    </location>
</feature>
<evidence type="ECO:0000259" key="7">
    <source>
        <dbReference type="PROSITE" id="PS51469"/>
    </source>
</evidence>
<dbReference type="PANTHER" id="PTHR12911">
    <property type="entry name" value="SAD1/UNC-84-LIKE PROTEIN-RELATED"/>
    <property type="match status" value="1"/>
</dbReference>
<dbReference type="InterPro" id="IPR012919">
    <property type="entry name" value="SUN_dom"/>
</dbReference>
<name>A0A9N8YWA7_9GLOM</name>
<dbReference type="Proteomes" id="UP000789572">
    <property type="component" value="Unassembled WGS sequence"/>
</dbReference>
<dbReference type="EMBL" id="CAJVPJ010000008">
    <property type="protein sequence ID" value="CAG8453743.1"/>
    <property type="molecule type" value="Genomic_DNA"/>
</dbReference>
<evidence type="ECO:0000256" key="6">
    <source>
        <dbReference type="SAM" id="Phobius"/>
    </source>
</evidence>
<dbReference type="GO" id="GO:0005635">
    <property type="term" value="C:nuclear envelope"/>
    <property type="evidence" value="ECO:0007669"/>
    <property type="project" value="TreeGrafter"/>
</dbReference>
<evidence type="ECO:0000256" key="5">
    <source>
        <dbReference type="SAM" id="MobiDB-lite"/>
    </source>
</evidence>
<feature type="region of interest" description="Disordered" evidence="5">
    <location>
        <begin position="1"/>
        <end position="123"/>
    </location>
</feature>
<feature type="compositionally biased region" description="Polar residues" evidence="5">
    <location>
        <begin position="143"/>
        <end position="161"/>
    </location>
</feature>
<keyword evidence="9" id="KW-1185">Reference proteome</keyword>
<dbReference type="Pfam" id="PF07738">
    <property type="entry name" value="Sad1_UNC"/>
    <property type="match status" value="2"/>
</dbReference>
<dbReference type="AlphaFoldDB" id="A0A9N8YWA7"/>
<dbReference type="Gene3D" id="2.60.120.260">
    <property type="entry name" value="Galactose-binding domain-like"/>
    <property type="match status" value="1"/>
</dbReference>
<gene>
    <name evidence="8" type="ORF">POCULU_LOCUS173</name>
</gene>
<dbReference type="PROSITE" id="PS51469">
    <property type="entry name" value="SUN"/>
    <property type="match status" value="1"/>
</dbReference>
<keyword evidence="3 6" id="KW-1133">Transmembrane helix</keyword>
<proteinExistence type="predicted"/>
<evidence type="ECO:0000256" key="1">
    <source>
        <dbReference type="ARBA" id="ARBA00004370"/>
    </source>
</evidence>
<comment type="caution">
    <text evidence="8">The sequence shown here is derived from an EMBL/GenBank/DDBJ whole genome shotgun (WGS) entry which is preliminary data.</text>
</comment>
<feature type="transmembrane region" description="Helical" evidence="6">
    <location>
        <begin position="299"/>
        <end position="322"/>
    </location>
</feature>
<dbReference type="GO" id="GO:0016020">
    <property type="term" value="C:membrane"/>
    <property type="evidence" value="ECO:0007669"/>
    <property type="project" value="UniProtKB-SubCell"/>
</dbReference>
<dbReference type="PANTHER" id="PTHR12911:SF8">
    <property type="entry name" value="KLAROID PROTEIN-RELATED"/>
    <property type="match status" value="1"/>
</dbReference>
<feature type="domain" description="SUN" evidence="7">
    <location>
        <begin position="502"/>
        <end position="716"/>
    </location>
</feature>